<dbReference type="SUPFAM" id="SSF54928">
    <property type="entry name" value="RNA-binding domain, RBD"/>
    <property type="match status" value="1"/>
</dbReference>
<proteinExistence type="predicted"/>
<dbReference type="SMART" id="SM00360">
    <property type="entry name" value="RRM"/>
    <property type="match status" value="2"/>
</dbReference>
<organism evidence="4 5">
    <name type="scientific">Malassezia globosa (strain ATCC MYA-4612 / CBS 7966)</name>
    <name type="common">Dandruff-associated fungus</name>
    <dbReference type="NCBI Taxonomy" id="425265"/>
    <lineage>
        <taxon>Eukaryota</taxon>
        <taxon>Fungi</taxon>
        <taxon>Dikarya</taxon>
        <taxon>Basidiomycota</taxon>
        <taxon>Ustilaginomycotina</taxon>
        <taxon>Malasseziomycetes</taxon>
        <taxon>Malasseziales</taxon>
        <taxon>Malasseziaceae</taxon>
        <taxon>Malassezia</taxon>
    </lineage>
</organism>
<dbReference type="KEGG" id="mgl:MGL_2234"/>
<name>A8Q2T8_MALGO</name>
<dbReference type="STRING" id="425265.A8Q2T8"/>
<dbReference type="PROSITE" id="PS50102">
    <property type="entry name" value="RRM"/>
    <property type="match status" value="1"/>
</dbReference>
<dbReference type="Pfam" id="PF00076">
    <property type="entry name" value="RRM_1"/>
    <property type="match status" value="1"/>
</dbReference>
<dbReference type="GO" id="GO:0005634">
    <property type="term" value="C:nucleus"/>
    <property type="evidence" value="ECO:0007669"/>
    <property type="project" value="TreeGrafter"/>
</dbReference>
<dbReference type="Proteomes" id="UP000008837">
    <property type="component" value="Unassembled WGS sequence"/>
</dbReference>
<evidence type="ECO:0000313" key="5">
    <source>
        <dbReference type="Proteomes" id="UP000008837"/>
    </source>
</evidence>
<accession>A8Q2T8</accession>
<evidence type="ECO:0000259" key="3">
    <source>
        <dbReference type="PROSITE" id="PS50102"/>
    </source>
</evidence>
<protein>
    <recommendedName>
        <fullName evidence="3">RRM domain-containing protein</fullName>
    </recommendedName>
</protein>
<dbReference type="InterPro" id="IPR012677">
    <property type="entry name" value="Nucleotide-bd_a/b_plait_sf"/>
</dbReference>
<gene>
    <name evidence="4" type="ORF">MGL_2234</name>
</gene>
<dbReference type="CDD" id="cd00590">
    <property type="entry name" value="RRM_SF"/>
    <property type="match status" value="2"/>
</dbReference>
<comment type="caution">
    <text evidence="4">The sequence shown here is derived from an EMBL/GenBank/DDBJ whole genome shotgun (WGS) entry which is preliminary data.</text>
</comment>
<evidence type="ECO:0000256" key="1">
    <source>
        <dbReference type="ARBA" id="ARBA00022884"/>
    </source>
</evidence>
<dbReference type="Gene3D" id="3.30.70.330">
    <property type="match status" value="2"/>
</dbReference>
<evidence type="ECO:0000256" key="2">
    <source>
        <dbReference type="PROSITE-ProRule" id="PRU00176"/>
    </source>
</evidence>
<dbReference type="EMBL" id="AAYY01000008">
    <property type="protein sequence ID" value="EDP43224.1"/>
    <property type="molecule type" value="Genomic_DNA"/>
</dbReference>
<dbReference type="PANTHER" id="PTHR48025">
    <property type="entry name" value="OS02G0815200 PROTEIN"/>
    <property type="match status" value="1"/>
</dbReference>
<dbReference type="RefSeq" id="XP_001730438.1">
    <property type="nucleotide sequence ID" value="XM_001730386.1"/>
</dbReference>
<evidence type="ECO:0000313" key="4">
    <source>
        <dbReference type="EMBL" id="EDP43224.1"/>
    </source>
</evidence>
<dbReference type="InParanoid" id="A8Q2T8"/>
<reference evidence="4 5" key="1">
    <citation type="journal article" date="2007" name="Proc. Natl. Acad. Sci. U.S.A.">
        <title>Dandruff-associated Malassezia genomes reveal convergent and divergent virulence traits shared with plant and human fungal pathogens.</title>
        <authorList>
            <person name="Xu J."/>
            <person name="Saunders C.W."/>
            <person name="Hu P."/>
            <person name="Grant R.A."/>
            <person name="Boekhout T."/>
            <person name="Kuramae E.E."/>
            <person name="Kronstad J.W."/>
            <person name="Deangelis Y.M."/>
            <person name="Reeder N.L."/>
            <person name="Johnstone K.R."/>
            <person name="Leland M."/>
            <person name="Fieno A.M."/>
            <person name="Begley W.M."/>
            <person name="Sun Y."/>
            <person name="Lacey M.P."/>
            <person name="Chaudhary T."/>
            <person name="Keough T."/>
            <person name="Chu L."/>
            <person name="Sears R."/>
            <person name="Yuan B."/>
            <person name="Dawson T.L.Jr."/>
        </authorList>
    </citation>
    <scope>NUCLEOTIDE SEQUENCE [LARGE SCALE GENOMIC DNA]</scope>
    <source>
        <strain evidence="5">ATCC MYA-4612 / CBS 7966</strain>
    </source>
</reference>
<dbReference type="GeneID" id="5854745"/>
<dbReference type="InterPro" id="IPR050502">
    <property type="entry name" value="Euk_RNA-bind_prot"/>
</dbReference>
<dbReference type="InterPro" id="IPR000504">
    <property type="entry name" value="RRM_dom"/>
</dbReference>
<dbReference type="GO" id="GO:0003729">
    <property type="term" value="F:mRNA binding"/>
    <property type="evidence" value="ECO:0007669"/>
    <property type="project" value="TreeGrafter"/>
</dbReference>
<dbReference type="PANTHER" id="PTHR48025:SF1">
    <property type="entry name" value="RRM DOMAIN-CONTAINING PROTEIN"/>
    <property type="match status" value="1"/>
</dbReference>
<feature type="domain" description="RRM" evidence="3">
    <location>
        <begin position="63"/>
        <end position="140"/>
    </location>
</feature>
<dbReference type="AlphaFoldDB" id="A8Q2T8"/>
<keyword evidence="1 2" id="KW-0694">RNA-binding</keyword>
<sequence>MDEVQRACQRTGHYVAGKAVRIREAVLSRRPEEAPSQLQRPISWAAAAKTNLESENTTHLGHRNLYVLNLPLDVKEDELESLFSRFGRVVHCVILAMLDTQARRRGFIDMDSAASAHAAMQALQGFVWHGYPMEVSYALVQREGTPDSSDENEQNGMQSTSPAVIELKGLLPAATIDQDDVRQLVEPHGCVLHVDFPASLKDVATYSVRVTMSSSRDAHNASKALNGADINAQHLEASHLPSTPFLACSRFDDVVKSEQVRKGRA</sequence>
<dbReference type="VEuPathDB" id="FungiDB:MGL_2234"/>
<dbReference type="OrthoDB" id="6159137at2759"/>
<keyword evidence="5" id="KW-1185">Reference proteome</keyword>
<dbReference type="InterPro" id="IPR035979">
    <property type="entry name" value="RBD_domain_sf"/>
</dbReference>